<keyword evidence="3 17" id="KW-0436">Ligase</keyword>
<dbReference type="Proteomes" id="UP000078046">
    <property type="component" value="Unassembled WGS sequence"/>
</dbReference>
<dbReference type="GO" id="GO:0051301">
    <property type="term" value="P:cell division"/>
    <property type="evidence" value="ECO:0007669"/>
    <property type="project" value="UniProtKB-KW"/>
</dbReference>
<dbReference type="Pfam" id="PF01068">
    <property type="entry name" value="DNA_ligase_A_M"/>
    <property type="match status" value="1"/>
</dbReference>
<dbReference type="GO" id="GO:0006273">
    <property type="term" value="P:lagging strand elongation"/>
    <property type="evidence" value="ECO:0007669"/>
    <property type="project" value="TreeGrafter"/>
</dbReference>
<dbReference type="GO" id="GO:0009982">
    <property type="term" value="F:pseudouridine synthase activity"/>
    <property type="evidence" value="ECO:0007669"/>
    <property type="project" value="InterPro"/>
</dbReference>
<dbReference type="PANTHER" id="PTHR45674">
    <property type="entry name" value="DNA LIGASE 1/3 FAMILY MEMBER"/>
    <property type="match status" value="1"/>
</dbReference>
<dbReference type="SUPFAM" id="SSF55120">
    <property type="entry name" value="Pseudouridine synthase"/>
    <property type="match status" value="1"/>
</dbReference>
<evidence type="ECO:0000256" key="9">
    <source>
        <dbReference type="ARBA" id="ARBA00022771"/>
    </source>
</evidence>
<gene>
    <name evidence="21" type="ORF">A3Q56_01173</name>
</gene>
<evidence type="ECO:0000256" key="5">
    <source>
        <dbReference type="ARBA" id="ARBA00022705"/>
    </source>
</evidence>
<evidence type="ECO:0000256" key="18">
    <source>
        <dbReference type="RuleBase" id="RU004196"/>
    </source>
</evidence>
<dbReference type="InterPro" id="IPR000977">
    <property type="entry name" value="DNA_ligase_ATP-dep"/>
</dbReference>
<evidence type="ECO:0000256" key="8">
    <source>
        <dbReference type="ARBA" id="ARBA00022763"/>
    </source>
</evidence>
<dbReference type="Gene3D" id="3.30.2350.10">
    <property type="entry name" value="Pseudouridine synthase"/>
    <property type="match status" value="1"/>
</dbReference>
<dbReference type="GO" id="GO:0006310">
    <property type="term" value="P:DNA recombination"/>
    <property type="evidence" value="ECO:0007669"/>
    <property type="project" value="UniProtKB-KW"/>
</dbReference>
<dbReference type="InterPro" id="IPR036957">
    <property type="entry name" value="Znf_PARP_sf"/>
</dbReference>
<evidence type="ECO:0000256" key="7">
    <source>
        <dbReference type="ARBA" id="ARBA00022741"/>
    </source>
</evidence>
<evidence type="ECO:0000256" key="12">
    <source>
        <dbReference type="ARBA" id="ARBA00023172"/>
    </source>
</evidence>
<evidence type="ECO:0000256" key="3">
    <source>
        <dbReference type="ARBA" id="ARBA00022598"/>
    </source>
</evidence>
<keyword evidence="12 17" id="KW-0233">DNA recombination</keyword>
<comment type="catalytic activity">
    <reaction evidence="16 17">
        <text>ATP + (deoxyribonucleotide)n-3'-hydroxyl + 5'-phospho-(deoxyribonucleotide)m = (deoxyribonucleotide)n+m + AMP + diphosphate.</text>
        <dbReference type="EC" id="6.5.1.1"/>
    </reaction>
</comment>
<keyword evidence="6" id="KW-0479">Metal-binding</keyword>
<dbReference type="PROSITE" id="PS00697">
    <property type="entry name" value="DNA_LIGASE_A1"/>
    <property type="match status" value="1"/>
</dbReference>
<keyword evidence="10" id="KW-0862">Zinc</keyword>
<evidence type="ECO:0000256" key="13">
    <source>
        <dbReference type="ARBA" id="ARBA00023204"/>
    </source>
</evidence>
<dbReference type="GO" id="GO:0005524">
    <property type="term" value="F:ATP binding"/>
    <property type="evidence" value="ECO:0007669"/>
    <property type="project" value="UniProtKB-KW"/>
</dbReference>
<dbReference type="InterPro" id="IPR012309">
    <property type="entry name" value="DNA_ligase_ATP-dep_C"/>
</dbReference>
<dbReference type="InterPro" id="IPR020103">
    <property type="entry name" value="PsdUridine_synth_cat_dom_sf"/>
</dbReference>
<sequence>MKYLKTFNSIKTCKFLYKKCLYSFVVLKKLFKDWKKTDILFLNSNLVLINKPIQTVSHIYTNIFNNADSIGFNLIHQYPKLFNLSKMWICHRLDYATSGVMILARDAGTAKQISHLFMKRKVSKFYIAILEGHLSQNYQHGIEIKNFMIRTEKIKYYKMDITNNSNYGKLAHTMVWLISHGYLDGRPISKVLLHPKTGRTHQLRVHCALVLQHPIVFDGLYGINVPLVLEPNYVVSQLNLRSMSEYFADYAKRGTSTCKKCRNKLKKGDLRLGKQMANFFHDGEGRMNVYYHPACLFEAFAKSRKQTSIIESIDEIEGLKNVKEDDKSLIVDLIDGMQNKSFGFKETNQPKLSNFFKVIDKGKPLQKLLNPIKIEYCCKDDKFESFTSICEQISTISAYLDKRDVVKKFLNTGCEGDGYKGDVYTFMKLLLVKQDVRIYRLNSKQIIKVISLILGTNLEDMRQDLDNGDVSMTVEKFFDENSSIQPCEKSTLSIKEIDSFLDEMTVNTTEIKQKIIFTNILRRCTKMDVLYLIRLIKHDLRINLGSKYALESLYDDAYEAFQMTLNLKDLVDRVAKVKELNRETGKVNPLEISAQIMIPIKPMLAEACRNFEETLEKFPDGLYCETKYDGERIQIHKMNDTFKYFSRSLKPVLPHKVKYLEGYIVKAFPHAKNLIIDAELLLIDTKTSKPLPFGTLGIHKRKQFDTANVCLFIFDCIYFNNENLISMPLEERRKRMESFIKPIRNRIHLSKISLVMNLSQLKKQMNRVYKKSLEGLMLKDIHGIYEPGKRHWFKVKKDYLKDGVMADSADLIPMGAYYGTGKKVFLMGVYDKQTDTFKTVTKCGNGFDDSTIDSLQNTLNVLKISKNKTLLPKNFVISDSLIPDFIIKDPKTAPIWEVSGAEFSKSDIHTADGMSIRFPRFTKVRYDKSFEQSTDLEYLKVCKFINGLSSFMTCQMRNVPTFLI</sequence>
<dbReference type="GO" id="GO:0003677">
    <property type="term" value="F:DNA binding"/>
    <property type="evidence" value="ECO:0007669"/>
    <property type="project" value="InterPro"/>
</dbReference>
<dbReference type="EMBL" id="LWCA01000086">
    <property type="protein sequence ID" value="OAF71034.1"/>
    <property type="molecule type" value="Genomic_DNA"/>
</dbReference>
<dbReference type="PANTHER" id="PTHR45674:SF9">
    <property type="entry name" value="DNA LIGASE 3"/>
    <property type="match status" value="1"/>
</dbReference>
<keyword evidence="15" id="KW-0131">Cell cycle</keyword>
<evidence type="ECO:0000256" key="10">
    <source>
        <dbReference type="ARBA" id="ARBA00022833"/>
    </source>
</evidence>
<dbReference type="SUPFAM" id="SSF57716">
    <property type="entry name" value="Glucocorticoid receptor-like (DNA-binding domain)"/>
    <property type="match status" value="1"/>
</dbReference>
<keyword evidence="14" id="KW-0539">Nucleus</keyword>
<dbReference type="SUPFAM" id="SSF56091">
    <property type="entry name" value="DNA ligase/mRNA capping enzyme, catalytic domain"/>
    <property type="match status" value="1"/>
</dbReference>
<dbReference type="SUPFAM" id="SSF50249">
    <property type="entry name" value="Nucleic acid-binding proteins"/>
    <property type="match status" value="1"/>
</dbReference>
<dbReference type="PROSITE" id="PS00333">
    <property type="entry name" value="DNA_LIGASE_A2"/>
    <property type="match status" value="1"/>
</dbReference>
<comment type="similarity">
    <text evidence="2 18">Belongs to the ATP-dependent DNA ligase family.</text>
</comment>
<keyword evidence="11 17" id="KW-0067">ATP-binding</keyword>
<dbReference type="Gene3D" id="1.10.3260.10">
    <property type="entry name" value="DNA ligase, ATP-dependent, N-terminal domain"/>
    <property type="match status" value="1"/>
</dbReference>
<evidence type="ECO:0000259" key="20">
    <source>
        <dbReference type="PROSITE" id="PS50160"/>
    </source>
</evidence>
<keyword evidence="13 17" id="KW-0234">DNA repair</keyword>
<dbReference type="Gene3D" id="3.30.1740.10">
    <property type="entry name" value="Zinc finger, PARP-type"/>
    <property type="match status" value="1"/>
</dbReference>
<dbReference type="InterPro" id="IPR006224">
    <property type="entry name" value="PsdUridine_synth_RluA-like_CS"/>
</dbReference>
<feature type="domain" description="PARP-type" evidence="19">
    <location>
        <begin position="246"/>
        <end position="338"/>
    </location>
</feature>
<dbReference type="GO" id="GO:0008270">
    <property type="term" value="F:zinc ion binding"/>
    <property type="evidence" value="ECO:0007669"/>
    <property type="project" value="UniProtKB-KW"/>
</dbReference>
<comment type="caution">
    <text evidence="21">The sequence shown here is derived from an EMBL/GenBank/DDBJ whole genome shotgun (WGS) entry which is preliminary data.</text>
</comment>
<dbReference type="GO" id="GO:0003910">
    <property type="term" value="F:DNA ligase (ATP) activity"/>
    <property type="evidence" value="ECO:0007669"/>
    <property type="project" value="UniProtKB-EC"/>
</dbReference>
<dbReference type="GO" id="GO:0070421">
    <property type="term" value="C:DNA ligase III-XRCC1 complex"/>
    <property type="evidence" value="ECO:0007669"/>
    <property type="project" value="TreeGrafter"/>
</dbReference>
<keyword evidence="5" id="KW-0235">DNA replication</keyword>
<reference evidence="21 22" key="1">
    <citation type="submission" date="2016-04" db="EMBL/GenBank/DDBJ databases">
        <title>The genome of Intoshia linei affirms orthonectids as highly simplified spiralians.</title>
        <authorList>
            <person name="Mikhailov K.V."/>
            <person name="Slusarev G.S."/>
            <person name="Nikitin M.A."/>
            <person name="Logacheva M.D."/>
            <person name="Penin A."/>
            <person name="Aleoshin V."/>
            <person name="Panchin Y.V."/>
        </authorList>
    </citation>
    <scope>NUCLEOTIDE SEQUENCE [LARGE SCALE GENOMIC DNA]</scope>
    <source>
        <strain evidence="21">Intl2013</strain>
        <tissue evidence="21">Whole animal</tissue>
    </source>
</reference>
<dbReference type="Gene3D" id="2.40.50.140">
    <property type="entry name" value="Nucleic acid-binding proteins"/>
    <property type="match status" value="1"/>
</dbReference>
<evidence type="ECO:0000256" key="15">
    <source>
        <dbReference type="ARBA" id="ARBA00023306"/>
    </source>
</evidence>
<feature type="domain" description="ATP-dependent DNA ligase family profile" evidence="20">
    <location>
        <begin position="702"/>
        <end position="830"/>
    </location>
</feature>
<proteinExistence type="inferred from homology"/>
<dbReference type="PROSITE" id="PS50064">
    <property type="entry name" value="ZF_PARP_2"/>
    <property type="match status" value="1"/>
</dbReference>
<evidence type="ECO:0000313" key="22">
    <source>
        <dbReference type="Proteomes" id="UP000078046"/>
    </source>
</evidence>
<dbReference type="GO" id="GO:0001522">
    <property type="term" value="P:pseudouridine synthesis"/>
    <property type="evidence" value="ECO:0007669"/>
    <property type="project" value="InterPro"/>
</dbReference>
<dbReference type="PROSITE" id="PS01129">
    <property type="entry name" value="PSI_RLU"/>
    <property type="match status" value="1"/>
</dbReference>
<dbReference type="FunFam" id="3.30.470.30:FF:000003">
    <property type="entry name" value="DNA ligase"/>
    <property type="match status" value="1"/>
</dbReference>
<name>A0A177BC63_9BILA</name>
<organism evidence="21 22">
    <name type="scientific">Intoshia linei</name>
    <dbReference type="NCBI Taxonomy" id="1819745"/>
    <lineage>
        <taxon>Eukaryota</taxon>
        <taxon>Metazoa</taxon>
        <taxon>Spiralia</taxon>
        <taxon>Lophotrochozoa</taxon>
        <taxon>Mesozoa</taxon>
        <taxon>Orthonectida</taxon>
        <taxon>Rhopaluridae</taxon>
        <taxon>Intoshia</taxon>
    </lineage>
</organism>
<evidence type="ECO:0000256" key="17">
    <source>
        <dbReference type="RuleBase" id="RU000617"/>
    </source>
</evidence>
<dbReference type="InterPro" id="IPR036599">
    <property type="entry name" value="DNA_ligase_N_sf"/>
</dbReference>
<dbReference type="InterPro" id="IPR050191">
    <property type="entry name" value="ATP-dep_DNA_ligase"/>
</dbReference>
<dbReference type="Gene3D" id="3.30.1490.70">
    <property type="match status" value="1"/>
</dbReference>
<dbReference type="InterPro" id="IPR001510">
    <property type="entry name" value="Znf_PARP"/>
</dbReference>
<evidence type="ECO:0000256" key="1">
    <source>
        <dbReference type="ARBA" id="ARBA00004123"/>
    </source>
</evidence>
<evidence type="ECO:0000256" key="11">
    <source>
        <dbReference type="ARBA" id="ARBA00022840"/>
    </source>
</evidence>
<dbReference type="EC" id="6.5.1.1" evidence="17"/>
<dbReference type="SMART" id="SM01336">
    <property type="entry name" value="zf-PARP"/>
    <property type="match status" value="1"/>
</dbReference>
<evidence type="ECO:0000256" key="6">
    <source>
        <dbReference type="ARBA" id="ARBA00022723"/>
    </source>
</evidence>
<dbReference type="SUPFAM" id="SSF117018">
    <property type="entry name" value="ATP-dependent DNA ligase DNA-binding domain"/>
    <property type="match status" value="1"/>
</dbReference>
<evidence type="ECO:0000256" key="16">
    <source>
        <dbReference type="ARBA" id="ARBA00034003"/>
    </source>
</evidence>
<dbReference type="Pfam" id="PF00849">
    <property type="entry name" value="PseudoU_synth_2"/>
    <property type="match status" value="1"/>
</dbReference>
<dbReference type="Gene3D" id="3.30.470.30">
    <property type="entry name" value="DNA ligase/mRNA capping enzyme"/>
    <property type="match status" value="1"/>
</dbReference>
<dbReference type="InterPro" id="IPR012310">
    <property type="entry name" value="DNA_ligase_ATP-dep_cent"/>
</dbReference>
<comment type="subcellular location">
    <subcellularLocation>
        <location evidence="1">Nucleus</location>
    </subcellularLocation>
</comment>
<dbReference type="InterPro" id="IPR006145">
    <property type="entry name" value="PsdUridine_synth_RsuA/RluA"/>
</dbReference>
<dbReference type="InterPro" id="IPR012340">
    <property type="entry name" value="NA-bd_OB-fold"/>
</dbReference>
<evidence type="ECO:0000313" key="21">
    <source>
        <dbReference type="EMBL" id="OAF71034.1"/>
    </source>
</evidence>
<evidence type="ECO:0000256" key="4">
    <source>
        <dbReference type="ARBA" id="ARBA00022618"/>
    </source>
</evidence>
<dbReference type="GO" id="GO:0003723">
    <property type="term" value="F:RNA binding"/>
    <property type="evidence" value="ECO:0007669"/>
    <property type="project" value="InterPro"/>
</dbReference>
<dbReference type="InterPro" id="IPR012308">
    <property type="entry name" value="DNA_ligase_ATP-dep_N"/>
</dbReference>
<evidence type="ECO:0000256" key="2">
    <source>
        <dbReference type="ARBA" id="ARBA00007572"/>
    </source>
</evidence>
<keyword evidence="9" id="KW-0863">Zinc-finger</keyword>
<dbReference type="Pfam" id="PF04675">
    <property type="entry name" value="DNA_ligase_A_N"/>
    <property type="match status" value="1"/>
</dbReference>
<evidence type="ECO:0000259" key="19">
    <source>
        <dbReference type="PROSITE" id="PS50064"/>
    </source>
</evidence>
<dbReference type="GO" id="GO:0006302">
    <property type="term" value="P:double-strand break repair"/>
    <property type="evidence" value="ECO:0007669"/>
    <property type="project" value="TreeGrafter"/>
</dbReference>
<protein>
    <recommendedName>
        <fullName evidence="17">DNA ligase</fullName>
        <ecNumber evidence="17">6.5.1.1</ecNumber>
    </recommendedName>
</protein>
<dbReference type="AlphaFoldDB" id="A0A177BC63"/>
<dbReference type="InterPro" id="IPR016059">
    <property type="entry name" value="DNA_ligase_ATP-dep_CS"/>
</dbReference>
<dbReference type="Pfam" id="PF04679">
    <property type="entry name" value="DNA_ligase_A_C"/>
    <property type="match status" value="1"/>
</dbReference>
<dbReference type="OrthoDB" id="206088at2759"/>
<dbReference type="NCBIfam" id="TIGR00574">
    <property type="entry name" value="dnl1"/>
    <property type="match status" value="1"/>
</dbReference>
<keyword evidence="8 17" id="KW-0227">DNA damage</keyword>
<dbReference type="GO" id="GO:0071897">
    <property type="term" value="P:DNA biosynthetic process"/>
    <property type="evidence" value="ECO:0007669"/>
    <property type="project" value="InterPro"/>
</dbReference>
<evidence type="ECO:0000256" key="14">
    <source>
        <dbReference type="ARBA" id="ARBA00023242"/>
    </source>
</evidence>
<keyword evidence="4" id="KW-0132">Cell division</keyword>
<keyword evidence="22" id="KW-1185">Reference proteome</keyword>
<keyword evidence="7 17" id="KW-0547">Nucleotide-binding</keyword>
<dbReference type="PROSITE" id="PS50160">
    <property type="entry name" value="DNA_LIGASE_A3"/>
    <property type="match status" value="1"/>
</dbReference>
<dbReference type="CDD" id="cd02869">
    <property type="entry name" value="PseudoU_synth_RluA_like"/>
    <property type="match status" value="1"/>
</dbReference>
<accession>A0A177BC63</accession>
<dbReference type="Pfam" id="PF00645">
    <property type="entry name" value="zf-PARP"/>
    <property type="match status" value="1"/>
</dbReference>